<dbReference type="PANTHER" id="PTHR15608:SF0">
    <property type="entry name" value="HIV TAT-SPECIFIC FACTOR 1"/>
    <property type="match status" value="1"/>
</dbReference>
<proteinExistence type="inferred from homology"/>
<comment type="caution">
    <text evidence="9">The sequence shown here is derived from an EMBL/GenBank/DDBJ whole genome shotgun (WGS) entry which is preliminary data.</text>
</comment>
<feature type="region of interest" description="Disordered" evidence="7">
    <location>
        <begin position="188"/>
        <end position="221"/>
    </location>
</feature>
<comment type="similarity">
    <text evidence="1">Belongs to the HTATSF1 family.</text>
</comment>
<gene>
    <name evidence="9" type="ORF">LTR78_007859</name>
</gene>
<evidence type="ECO:0000259" key="8">
    <source>
        <dbReference type="PROSITE" id="PS50102"/>
    </source>
</evidence>
<dbReference type="GO" id="GO:0000398">
    <property type="term" value="P:mRNA splicing, via spliceosome"/>
    <property type="evidence" value="ECO:0007669"/>
    <property type="project" value="UniProtKB-ARBA"/>
</dbReference>
<name>A0AAE0TTY3_9PEZI</name>
<reference evidence="9" key="1">
    <citation type="submission" date="2023-07" db="EMBL/GenBank/DDBJ databases">
        <title>Black Yeasts Isolated from many extreme environments.</title>
        <authorList>
            <person name="Coleine C."/>
            <person name="Stajich J.E."/>
            <person name="Selbmann L."/>
        </authorList>
    </citation>
    <scope>NUCLEOTIDE SEQUENCE</scope>
    <source>
        <strain evidence="9">CCFEE 5485</strain>
    </source>
</reference>
<keyword evidence="4 6" id="KW-0694">RNA-binding</keyword>
<evidence type="ECO:0000256" key="2">
    <source>
        <dbReference type="ARBA" id="ARBA00022664"/>
    </source>
</evidence>
<dbReference type="PROSITE" id="PS50102">
    <property type="entry name" value="RRM"/>
    <property type="match status" value="1"/>
</dbReference>
<evidence type="ECO:0000256" key="5">
    <source>
        <dbReference type="ARBA" id="ARBA00023187"/>
    </source>
</evidence>
<dbReference type="InterPro" id="IPR034393">
    <property type="entry name" value="TatSF1-like"/>
</dbReference>
<dbReference type="GO" id="GO:0003723">
    <property type="term" value="F:RNA binding"/>
    <property type="evidence" value="ECO:0007669"/>
    <property type="project" value="UniProtKB-UniRule"/>
</dbReference>
<evidence type="ECO:0000313" key="9">
    <source>
        <dbReference type="EMBL" id="KAK3672319.1"/>
    </source>
</evidence>
<evidence type="ECO:0000256" key="1">
    <source>
        <dbReference type="ARBA" id="ARBA00007747"/>
    </source>
</evidence>
<dbReference type="GO" id="GO:0005686">
    <property type="term" value="C:U2 snRNP"/>
    <property type="evidence" value="ECO:0007669"/>
    <property type="project" value="TreeGrafter"/>
</dbReference>
<dbReference type="FunFam" id="3.30.70.330:FF:000105">
    <property type="entry name" value="HIV Tat-specific factor 1 homolog"/>
    <property type="match status" value="1"/>
</dbReference>
<sequence length="221" mass="25070">MAVYFRAESVRLAIQMLDESDFRLGQALPTGPMRVREAEASYKSQKDQPLKTDQAKTKGTNANRDRQKVIKKTQAMNDRLADWDDDDPQAVTETSSRWDKVVVLKHMFTLKELAEDAAAALDIKEDVREECEKFGQVTNVVLYDKEEEGVVTVRFTDARAAAASINVFDGRLFDGRRVIACVADGREKFKKTSKKDADEDEEKRLRKFAEDDEDAAEEVDP</sequence>
<dbReference type="AlphaFoldDB" id="A0AAE0TTY3"/>
<keyword evidence="3" id="KW-0677">Repeat</keyword>
<keyword evidence="2" id="KW-0507">mRNA processing</keyword>
<dbReference type="Proteomes" id="UP001274830">
    <property type="component" value="Unassembled WGS sequence"/>
</dbReference>
<evidence type="ECO:0000256" key="4">
    <source>
        <dbReference type="ARBA" id="ARBA00022884"/>
    </source>
</evidence>
<feature type="compositionally biased region" description="Basic and acidic residues" evidence="7">
    <location>
        <begin position="194"/>
        <end position="209"/>
    </location>
</feature>
<dbReference type="GO" id="GO:0005684">
    <property type="term" value="C:U2-type spliceosomal complex"/>
    <property type="evidence" value="ECO:0007669"/>
    <property type="project" value="TreeGrafter"/>
</dbReference>
<evidence type="ECO:0000256" key="3">
    <source>
        <dbReference type="ARBA" id="ARBA00022737"/>
    </source>
</evidence>
<dbReference type="CDD" id="cd12285">
    <property type="entry name" value="RRM3_RBM39_like"/>
    <property type="match status" value="1"/>
</dbReference>
<dbReference type="PANTHER" id="PTHR15608">
    <property type="entry name" value="SPLICING FACTOR U2AF-ASSOCIATED PROTEIN 2"/>
    <property type="match status" value="1"/>
</dbReference>
<feature type="region of interest" description="Disordered" evidence="7">
    <location>
        <begin position="35"/>
        <end position="65"/>
    </location>
</feature>
<dbReference type="InterPro" id="IPR012677">
    <property type="entry name" value="Nucleotide-bd_a/b_plait_sf"/>
</dbReference>
<feature type="compositionally biased region" description="Acidic residues" evidence="7">
    <location>
        <begin position="210"/>
        <end position="221"/>
    </location>
</feature>
<evidence type="ECO:0000256" key="7">
    <source>
        <dbReference type="SAM" id="MobiDB-lite"/>
    </source>
</evidence>
<dbReference type="Gene3D" id="3.30.70.330">
    <property type="match status" value="1"/>
</dbReference>
<dbReference type="SUPFAM" id="SSF54928">
    <property type="entry name" value="RNA-binding domain, RBD"/>
    <property type="match status" value="1"/>
</dbReference>
<evidence type="ECO:0000256" key="6">
    <source>
        <dbReference type="PROSITE-ProRule" id="PRU00176"/>
    </source>
</evidence>
<keyword evidence="10" id="KW-1185">Reference proteome</keyword>
<evidence type="ECO:0000313" key="10">
    <source>
        <dbReference type="Proteomes" id="UP001274830"/>
    </source>
</evidence>
<organism evidence="9 10">
    <name type="scientific">Recurvomyces mirabilis</name>
    <dbReference type="NCBI Taxonomy" id="574656"/>
    <lineage>
        <taxon>Eukaryota</taxon>
        <taxon>Fungi</taxon>
        <taxon>Dikarya</taxon>
        <taxon>Ascomycota</taxon>
        <taxon>Pezizomycotina</taxon>
        <taxon>Dothideomycetes</taxon>
        <taxon>Dothideomycetidae</taxon>
        <taxon>Mycosphaerellales</taxon>
        <taxon>Teratosphaeriaceae</taxon>
        <taxon>Recurvomyces</taxon>
    </lineage>
</organism>
<keyword evidence="5" id="KW-0508">mRNA splicing</keyword>
<dbReference type="Pfam" id="PF00076">
    <property type="entry name" value="RRM_1"/>
    <property type="match status" value="1"/>
</dbReference>
<accession>A0AAE0TTY3</accession>
<dbReference type="EMBL" id="JAUTXT010000034">
    <property type="protein sequence ID" value="KAK3672319.1"/>
    <property type="molecule type" value="Genomic_DNA"/>
</dbReference>
<feature type="domain" description="RRM" evidence="8">
    <location>
        <begin position="106"/>
        <end position="185"/>
    </location>
</feature>
<dbReference type="InterPro" id="IPR000504">
    <property type="entry name" value="RRM_dom"/>
</dbReference>
<dbReference type="InterPro" id="IPR035979">
    <property type="entry name" value="RBD_domain_sf"/>
</dbReference>
<feature type="compositionally biased region" description="Basic and acidic residues" evidence="7">
    <location>
        <begin position="35"/>
        <end position="56"/>
    </location>
</feature>
<protein>
    <recommendedName>
        <fullName evidence="8">RRM domain-containing protein</fullName>
    </recommendedName>
</protein>